<dbReference type="Pfam" id="PF22638">
    <property type="entry name" value="FlgK_D1"/>
    <property type="match status" value="1"/>
</dbReference>
<evidence type="ECO:0000256" key="2">
    <source>
        <dbReference type="ARBA" id="ARBA00004613"/>
    </source>
</evidence>
<evidence type="ECO:0000256" key="5">
    <source>
        <dbReference type="ARBA" id="ARBA00022525"/>
    </source>
</evidence>
<dbReference type="Pfam" id="PF06429">
    <property type="entry name" value="Flg_bbr_C"/>
    <property type="match status" value="1"/>
</dbReference>
<comment type="caution">
    <text evidence="10">The sequence shown here is derived from an EMBL/GenBank/DDBJ whole genome shotgun (WGS) entry which is preliminary data.</text>
</comment>
<dbReference type="InterPro" id="IPR010810">
    <property type="entry name" value="Flagellin_hook_IN_motif"/>
</dbReference>
<protein>
    <recommendedName>
        <fullName evidence="4">Flagellar hook-associated protein 1</fullName>
    </recommendedName>
</protein>
<keyword evidence="6" id="KW-0975">Bacterial flagellum</keyword>
<evidence type="ECO:0000256" key="1">
    <source>
        <dbReference type="ARBA" id="ARBA00004365"/>
    </source>
</evidence>
<evidence type="ECO:0000256" key="7">
    <source>
        <dbReference type="SAM" id="Coils"/>
    </source>
</evidence>
<dbReference type="NCBIfam" id="TIGR02492">
    <property type="entry name" value="flgK_ends"/>
    <property type="match status" value="1"/>
</dbReference>
<feature type="coiled-coil region" evidence="7">
    <location>
        <begin position="173"/>
        <end position="200"/>
    </location>
</feature>
<dbReference type="PANTHER" id="PTHR30033">
    <property type="entry name" value="FLAGELLAR HOOK-ASSOCIATED PROTEIN 1"/>
    <property type="match status" value="1"/>
</dbReference>
<keyword evidence="5" id="KW-0964">Secreted</keyword>
<dbReference type="GO" id="GO:0044780">
    <property type="term" value="P:bacterial-type flagellum assembly"/>
    <property type="evidence" value="ECO:0007669"/>
    <property type="project" value="InterPro"/>
</dbReference>
<evidence type="ECO:0000259" key="9">
    <source>
        <dbReference type="Pfam" id="PF22638"/>
    </source>
</evidence>
<dbReference type="InterPro" id="IPR053927">
    <property type="entry name" value="FlgK_helical"/>
</dbReference>
<keyword evidence="10" id="KW-0966">Cell projection</keyword>
<sequence>MQSTFTGIEIGKRSIVAHQQGMTTTGHNLSNASTEGYSRQRVELSPFEPIYLPGLNREETPGQIGQGTVVERIERVRDELLDKRIVAQGSGEGYWDTRDKYILQLERLYNEPADVSIRGRMDAFWDAWQELSLHPADSAPRKAVLERGKTLIDSIKERYKGLTSLQNMAEEDIQGTVKRVNELSRQIAGLNEQIQKIKAQGDNPNDLYDRRDLLVEKLSSIIDITTDNRDPDEFVIHTAGNVLVQGRIGRQFDLVSGIDTEGFSHVVWKESGEEAHFSSGSLKALIEMRDVTLRSEIQNLDSMTMNFIDLVNEAHRVGYGTNGKTGLDFFTEHPFVTNVAGNYDRNGDGAYDSTYIFRITGQNKLDSRAQIGLEGTLSLSGQNGLVQVPYYATDTVADVVKRINNSGAEVVARLDREGRLTLKGTPASDPANPDFVIRHVEDSGRFLEGYAGILQNRGVDGAFRWDQADGALRLQGTAADYAVAPIAHPSGWIEVNPVLIKEPASIASGYGENGKPANPGNGEAALAIASIRNSEVMVGKLGTFDDYFADAVARIGLLGEQSDRALETQNLIMKQLKDMRDSISGVNIDEELSQMIKYQHGYAAAARFVSTVNDMLDTIINRMGV</sequence>
<dbReference type="EMBL" id="DSVL01000455">
    <property type="protein sequence ID" value="HFH30748.1"/>
    <property type="molecule type" value="Genomic_DNA"/>
</dbReference>
<dbReference type="PRINTS" id="PR01005">
    <property type="entry name" value="FLGHOOKAP1"/>
</dbReference>
<organism evidence="10">
    <name type="scientific">Gracilinema caldarium</name>
    <dbReference type="NCBI Taxonomy" id="215591"/>
    <lineage>
        <taxon>Bacteria</taxon>
        <taxon>Pseudomonadati</taxon>
        <taxon>Spirochaetota</taxon>
        <taxon>Spirochaetia</taxon>
        <taxon>Spirochaetales</taxon>
        <taxon>Breznakiellaceae</taxon>
        <taxon>Gracilinema</taxon>
    </lineage>
</organism>
<dbReference type="Pfam" id="PF07196">
    <property type="entry name" value="Flagellin_IN"/>
    <property type="match status" value="1"/>
</dbReference>
<dbReference type="SUPFAM" id="SSF64518">
    <property type="entry name" value="Phase 1 flagellin"/>
    <property type="match status" value="1"/>
</dbReference>
<evidence type="ECO:0000256" key="4">
    <source>
        <dbReference type="ARBA" id="ARBA00016244"/>
    </source>
</evidence>
<keyword evidence="7" id="KW-0175">Coiled coil</keyword>
<reference evidence="10" key="1">
    <citation type="journal article" date="2020" name="mSystems">
        <title>Genome- and Community-Level Interaction Insights into Carbon Utilization and Element Cycling Functions of Hydrothermarchaeota in Hydrothermal Sediment.</title>
        <authorList>
            <person name="Zhou Z."/>
            <person name="Liu Y."/>
            <person name="Xu W."/>
            <person name="Pan J."/>
            <person name="Luo Z.H."/>
            <person name="Li M."/>
        </authorList>
    </citation>
    <scope>NUCLEOTIDE SEQUENCE [LARGE SCALE GENOMIC DNA]</scope>
    <source>
        <strain evidence="10">SpSt-503</strain>
    </source>
</reference>
<evidence type="ECO:0000313" key="10">
    <source>
        <dbReference type="EMBL" id="HFH30748.1"/>
    </source>
</evidence>
<dbReference type="PANTHER" id="PTHR30033:SF1">
    <property type="entry name" value="FLAGELLAR HOOK-ASSOCIATED PROTEIN 1"/>
    <property type="match status" value="1"/>
</dbReference>
<keyword evidence="10" id="KW-0969">Cilium</keyword>
<dbReference type="InterPro" id="IPR010930">
    <property type="entry name" value="Flg_bb/hook_C_dom"/>
</dbReference>
<dbReference type="AlphaFoldDB" id="A0A7C3E2Z7"/>
<feature type="domain" description="Flagellar hook-associated protein FlgK helical" evidence="9">
    <location>
        <begin position="104"/>
        <end position="330"/>
    </location>
</feature>
<dbReference type="GO" id="GO:0005198">
    <property type="term" value="F:structural molecule activity"/>
    <property type="evidence" value="ECO:0007669"/>
    <property type="project" value="InterPro"/>
</dbReference>
<comment type="subcellular location">
    <subcellularLocation>
        <location evidence="1">Bacterial flagellum</location>
    </subcellularLocation>
    <subcellularLocation>
        <location evidence="2">Secreted</location>
    </subcellularLocation>
</comment>
<evidence type="ECO:0000256" key="3">
    <source>
        <dbReference type="ARBA" id="ARBA00009677"/>
    </source>
</evidence>
<keyword evidence="10" id="KW-0282">Flagellum</keyword>
<dbReference type="GO" id="GO:0009424">
    <property type="term" value="C:bacterial-type flagellum hook"/>
    <property type="evidence" value="ECO:0007669"/>
    <property type="project" value="InterPro"/>
</dbReference>
<comment type="similarity">
    <text evidence="3">Belongs to the flagella basal body rod proteins family.</text>
</comment>
<accession>A0A7C3E2Z7</accession>
<gene>
    <name evidence="10" type="primary">flgK</name>
    <name evidence="10" type="ORF">ENS59_14800</name>
</gene>
<evidence type="ECO:0000256" key="6">
    <source>
        <dbReference type="ARBA" id="ARBA00023143"/>
    </source>
</evidence>
<feature type="domain" description="Flagellar basal-body/hook protein C-terminal" evidence="8">
    <location>
        <begin position="583"/>
        <end position="621"/>
    </location>
</feature>
<dbReference type="GO" id="GO:0005576">
    <property type="term" value="C:extracellular region"/>
    <property type="evidence" value="ECO:0007669"/>
    <property type="project" value="UniProtKB-SubCell"/>
</dbReference>
<evidence type="ECO:0000259" key="8">
    <source>
        <dbReference type="Pfam" id="PF06429"/>
    </source>
</evidence>
<dbReference type="InterPro" id="IPR002371">
    <property type="entry name" value="FlgK"/>
</dbReference>
<name>A0A7C3E2Z7_9SPIR</name>
<proteinExistence type="inferred from homology"/>